<name>A0ABY8FXU2_9SPHN</name>
<proteinExistence type="predicted"/>
<feature type="compositionally biased region" description="Basic and acidic residues" evidence="1">
    <location>
        <begin position="131"/>
        <end position="159"/>
    </location>
</feature>
<evidence type="ECO:0000256" key="1">
    <source>
        <dbReference type="SAM" id="MobiDB-lite"/>
    </source>
</evidence>
<sequence length="159" mass="18256">MRALALGRSTPYVWAMLSNSRFNPATGLADFWSEFRRPHPYRWPILGLSMLPIGALVFYLWQDVSYAPPARPEVTYITSYSPDRTDEEIAATNEANQRRKDELAQQRAEIENRKREMYRELGRASGMDVDAMERQIAEDKAREEAAKKQAGETVAERGE</sequence>
<feature type="region of interest" description="Disordered" evidence="1">
    <location>
        <begin position="129"/>
        <end position="159"/>
    </location>
</feature>
<protein>
    <submittedName>
        <fullName evidence="2">Uncharacterized protein</fullName>
    </submittedName>
</protein>
<organism evidence="2 3">
    <name type="scientific">Altererythrobacter arenosus</name>
    <dbReference type="NCBI Taxonomy" id="3032592"/>
    <lineage>
        <taxon>Bacteria</taxon>
        <taxon>Pseudomonadati</taxon>
        <taxon>Pseudomonadota</taxon>
        <taxon>Alphaproteobacteria</taxon>
        <taxon>Sphingomonadales</taxon>
        <taxon>Erythrobacteraceae</taxon>
        <taxon>Altererythrobacter</taxon>
    </lineage>
</organism>
<evidence type="ECO:0000313" key="3">
    <source>
        <dbReference type="Proteomes" id="UP001215827"/>
    </source>
</evidence>
<gene>
    <name evidence="2" type="ORF">P7228_03875</name>
</gene>
<dbReference type="EMBL" id="CP121106">
    <property type="protein sequence ID" value="WFL78211.1"/>
    <property type="molecule type" value="Genomic_DNA"/>
</dbReference>
<keyword evidence="3" id="KW-1185">Reference proteome</keyword>
<dbReference type="Proteomes" id="UP001215827">
    <property type="component" value="Chromosome"/>
</dbReference>
<dbReference type="RefSeq" id="WP_278016901.1">
    <property type="nucleotide sequence ID" value="NZ_CP121106.1"/>
</dbReference>
<reference evidence="2 3" key="1">
    <citation type="submission" date="2023-03" db="EMBL/GenBank/DDBJ databases">
        <title>Altererythrobacter sp. CAU 1644 isolated from sand.</title>
        <authorList>
            <person name="Kim W."/>
        </authorList>
    </citation>
    <scope>NUCLEOTIDE SEQUENCE [LARGE SCALE GENOMIC DNA]</scope>
    <source>
        <strain evidence="2 3">CAU 1644</strain>
    </source>
</reference>
<accession>A0ABY8FXU2</accession>
<evidence type="ECO:0000313" key="2">
    <source>
        <dbReference type="EMBL" id="WFL78211.1"/>
    </source>
</evidence>